<dbReference type="SUPFAM" id="SSF53756">
    <property type="entry name" value="UDP-Glycosyltransferase/glycogen phosphorylase"/>
    <property type="match status" value="1"/>
</dbReference>
<comment type="caution">
    <text evidence="2">The sequence shown here is derived from an EMBL/GenBank/DDBJ whole genome shotgun (WGS) entry which is preliminary data.</text>
</comment>
<proteinExistence type="predicted"/>
<dbReference type="GO" id="GO:0016758">
    <property type="term" value="F:hexosyltransferase activity"/>
    <property type="evidence" value="ECO:0007669"/>
    <property type="project" value="InterPro"/>
</dbReference>
<gene>
    <name evidence="2" type="ORF">SDC9_72753</name>
</gene>
<protein>
    <recommendedName>
        <fullName evidence="1">Glycosyl transferase family 28 C-terminal domain-containing protein</fullName>
    </recommendedName>
</protein>
<dbReference type="InterPro" id="IPR007235">
    <property type="entry name" value="Glyco_trans_28_C"/>
</dbReference>
<sequence>MTGNKRNVLLSPLDWGLGHAARCIPLIGSFLNQGSEVTVFASIQLIGFLRIRFPDINYIEDKTPSFSYGLNGTDFFRLAGMALRMKRAVRAENKICEEICVQDKYDLVVSDNRYGFRYNGIKSVLITHQLQPIPPPFLRFGNQVMKRFLSNIYKSFQEVWVPDFSAFPGLGGRLSHPEPAIPGVRYLGPLSRFSEFPAAKTQPDPYSVLILTSGPAKHRNEMAEKLSDIFSNKDCRISVAGTELNNRSDIRCFESPSDIELLTLIRESGIIVSHSGYSTVMDLFEAGRSAILFPTRGQTEQQYLAQLHSDSFVVAKRFNDIAAIAEDHNKLISTLVAKEDILLRRKNIQMINLR</sequence>
<feature type="domain" description="Glycosyl transferase family 28 C-terminal" evidence="1">
    <location>
        <begin position="263"/>
        <end position="305"/>
    </location>
</feature>
<dbReference type="EMBL" id="VSSQ01004688">
    <property type="protein sequence ID" value="MPM26252.1"/>
    <property type="molecule type" value="Genomic_DNA"/>
</dbReference>
<accession>A0A644YC89</accession>
<evidence type="ECO:0000259" key="1">
    <source>
        <dbReference type="Pfam" id="PF04101"/>
    </source>
</evidence>
<dbReference type="Gene3D" id="3.40.50.2000">
    <property type="entry name" value="Glycogen Phosphorylase B"/>
    <property type="match status" value="1"/>
</dbReference>
<evidence type="ECO:0000313" key="2">
    <source>
        <dbReference type="EMBL" id="MPM26252.1"/>
    </source>
</evidence>
<dbReference type="AlphaFoldDB" id="A0A644YC89"/>
<reference evidence="2" key="1">
    <citation type="submission" date="2019-08" db="EMBL/GenBank/DDBJ databases">
        <authorList>
            <person name="Kucharzyk K."/>
            <person name="Murdoch R.W."/>
            <person name="Higgins S."/>
            <person name="Loffler F."/>
        </authorList>
    </citation>
    <scope>NUCLEOTIDE SEQUENCE</scope>
</reference>
<dbReference type="Pfam" id="PF04101">
    <property type="entry name" value="Glyco_tran_28_C"/>
    <property type="match status" value="1"/>
</dbReference>
<organism evidence="2">
    <name type="scientific">bioreactor metagenome</name>
    <dbReference type="NCBI Taxonomy" id="1076179"/>
    <lineage>
        <taxon>unclassified sequences</taxon>
        <taxon>metagenomes</taxon>
        <taxon>ecological metagenomes</taxon>
    </lineage>
</organism>
<name>A0A644YC89_9ZZZZ</name>